<dbReference type="Proteomes" id="UP001560685">
    <property type="component" value="Unassembled WGS sequence"/>
</dbReference>
<feature type="chain" id="PRO_5046161526" evidence="1">
    <location>
        <begin position="25"/>
        <end position="240"/>
    </location>
</feature>
<evidence type="ECO:0000313" key="3">
    <source>
        <dbReference type="Proteomes" id="UP001560685"/>
    </source>
</evidence>
<dbReference type="InterPro" id="IPR019660">
    <property type="entry name" value="Put_sensory_transdc_reg_YbjN"/>
</dbReference>
<organism evidence="2 3">
    <name type="scientific">Hyphococcus lacteus</name>
    <dbReference type="NCBI Taxonomy" id="3143536"/>
    <lineage>
        <taxon>Bacteria</taxon>
        <taxon>Pseudomonadati</taxon>
        <taxon>Pseudomonadota</taxon>
        <taxon>Alphaproteobacteria</taxon>
        <taxon>Parvularculales</taxon>
        <taxon>Parvularculaceae</taxon>
        <taxon>Hyphococcus</taxon>
    </lineage>
</organism>
<keyword evidence="3" id="KW-1185">Reference proteome</keyword>
<accession>A0ABV3Z2X2</accession>
<feature type="signal peptide" evidence="1">
    <location>
        <begin position="1"/>
        <end position="24"/>
    </location>
</feature>
<keyword evidence="1" id="KW-0732">Signal</keyword>
<dbReference type="Pfam" id="PF10722">
    <property type="entry name" value="YbjN"/>
    <property type="match status" value="1"/>
</dbReference>
<comment type="caution">
    <text evidence="2">The sequence shown here is derived from an EMBL/GenBank/DDBJ whole genome shotgun (WGS) entry which is preliminary data.</text>
</comment>
<sequence length="240" mass="25542">MKSTFAVISTAAILTFGGLTGANAQNQMGSEGGLQNPSNVVRSFSVQTVGPVLNELGMPWQVKQLDTGTQYIHAASGSLQFVLFFTVCKDTGCSGMQAVTFFSDSSANPQTVQAFNVRYPFGTTGVDGEGVAYVSRYDIADYGIPRGNIASSLVNFIGLTEMFASELADAHQTVSLDGYADDLASGHLNRKALEHFGGVTGEVKSGAERHQIGFEEGAEIISQLLKDETAPRNKIQNKLD</sequence>
<dbReference type="RefSeq" id="WP_369313086.1">
    <property type="nucleotide sequence ID" value="NZ_JBEHZE010000001.1"/>
</dbReference>
<reference evidence="2 3" key="1">
    <citation type="submission" date="2024-05" db="EMBL/GenBank/DDBJ databases">
        <title>Three bacterial strains, DH-69, EH-24, and ECK-19 isolated from coastal sediments.</title>
        <authorList>
            <person name="Ye Y.-Q."/>
            <person name="Du Z.-J."/>
        </authorList>
    </citation>
    <scope>NUCLEOTIDE SEQUENCE [LARGE SCALE GENOMIC DNA]</scope>
    <source>
        <strain evidence="2 3">ECK-19</strain>
    </source>
</reference>
<protein>
    <submittedName>
        <fullName evidence="2">YbjN domain-containing protein</fullName>
    </submittedName>
</protein>
<name>A0ABV3Z2X2_9PROT</name>
<dbReference type="EMBL" id="JBEHZE010000001">
    <property type="protein sequence ID" value="MEX6633142.1"/>
    <property type="molecule type" value="Genomic_DNA"/>
</dbReference>
<evidence type="ECO:0000313" key="2">
    <source>
        <dbReference type="EMBL" id="MEX6633142.1"/>
    </source>
</evidence>
<evidence type="ECO:0000256" key="1">
    <source>
        <dbReference type="SAM" id="SignalP"/>
    </source>
</evidence>
<proteinExistence type="predicted"/>
<gene>
    <name evidence="2" type="ORF">ABFZ84_06220</name>
</gene>